<sequence length="65" mass="7581">MPYFRPWFEEILGVDLDYMKPSQRIGDIEIPSPFADDQIYDELVRANISFSNAPLIRLMRGHGHT</sequence>
<accession>A0A2G9T7P3</accession>
<evidence type="ECO:0000313" key="2">
    <source>
        <dbReference type="Proteomes" id="UP000230423"/>
    </source>
</evidence>
<reference evidence="1 2" key="1">
    <citation type="submission" date="2015-09" db="EMBL/GenBank/DDBJ databases">
        <title>Draft genome of the parasitic nematode Teladorsagia circumcincta isolate WARC Sus (inbred).</title>
        <authorList>
            <person name="Mitreva M."/>
        </authorList>
    </citation>
    <scope>NUCLEOTIDE SEQUENCE [LARGE SCALE GENOMIC DNA]</scope>
    <source>
        <strain evidence="1 2">S</strain>
    </source>
</reference>
<dbReference type="AlphaFoldDB" id="A0A2G9T7P3"/>
<dbReference type="OrthoDB" id="5806959at2759"/>
<gene>
    <name evidence="1" type="ORF">TELCIR_24671</name>
</gene>
<dbReference type="EMBL" id="KZ403422">
    <property type="protein sequence ID" value="PIO53976.1"/>
    <property type="molecule type" value="Genomic_DNA"/>
</dbReference>
<keyword evidence="2" id="KW-1185">Reference proteome</keyword>
<proteinExistence type="predicted"/>
<name>A0A2G9T7P3_TELCI</name>
<dbReference type="Gene3D" id="3.30.160.650">
    <property type="match status" value="1"/>
</dbReference>
<feature type="non-terminal residue" evidence="1">
    <location>
        <position position="65"/>
    </location>
</feature>
<protein>
    <submittedName>
        <fullName evidence="1">Uncharacterized protein</fullName>
    </submittedName>
</protein>
<evidence type="ECO:0000313" key="1">
    <source>
        <dbReference type="EMBL" id="PIO53976.1"/>
    </source>
</evidence>
<organism evidence="1 2">
    <name type="scientific">Teladorsagia circumcincta</name>
    <name type="common">Brown stomach worm</name>
    <name type="synonym">Ostertagia circumcincta</name>
    <dbReference type="NCBI Taxonomy" id="45464"/>
    <lineage>
        <taxon>Eukaryota</taxon>
        <taxon>Metazoa</taxon>
        <taxon>Ecdysozoa</taxon>
        <taxon>Nematoda</taxon>
        <taxon>Chromadorea</taxon>
        <taxon>Rhabditida</taxon>
        <taxon>Rhabditina</taxon>
        <taxon>Rhabditomorpha</taxon>
        <taxon>Strongyloidea</taxon>
        <taxon>Trichostrongylidae</taxon>
        <taxon>Teladorsagia</taxon>
    </lineage>
</organism>
<dbReference type="Proteomes" id="UP000230423">
    <property type="component" value="Unassembled WGS sequence"/>
</dbReference>